<proteinExistence type="predicted"/>
<comment type="caution">
    <text evidence="2">The sequence shown here is derived from an EMBL/GenBank/DDBJ whole genome shotgun (WGS) entry which is preliminary data.</text>
</comment>
<keyword evidence="3" id="KW-1185">Reference proteome</keyword>
<protein>
    <submittedName>
        <fullName evidence="2">Uncharacterized protein</fullName>
    </submittedName>
</protein>
<evidence type="ECO:0000256" key="1">
    <source>
        <dbReference type="SAM" id="MobiDB-lite"/>
    </source>
</evidence>
<sequence length="127" mass="13656">MTVSTDSFEQDKREMMASGTPSDGDNLDGMMIDFDHYLVFKCRALGKGTVAATGDPARLLLVTCAAASGASPEEIAAEISGAWRSYLRYGFREAHRIRDTPTTVELDFATQSGEGGIFVTGTVVVRL</sequence>
<dbReference type="Proteomes" id="UP000587527">
    <property type="component" value="Unassembled WGS sequence"/>
</dbReference>
<name>A0A841BHL4_9ACTN</name>
<dbReference type="EMBL" id="JACHMN010000001">
    <property type="protein sequence ID" value="MBB5867115.1"/>
    <property type="molecule type" value="Genomic_DNA"/>
</dbReference>
<organism evidence="2 3">
    <name type="scientific">Allocatelliglobosispora scoriae</name>
    <dbReference type="NCBI Taxonomy" id="643052"/>
    <lineage>
        <taxon>Bacteria</taxon>
        <taxon>Bacillati</taxon>
        <taxon>Actinomycetota</taxon>
        <taxon>Actinomycetes</taxon>
        <taxon>Micromonosporales</taxon>
        <taxon>Micromonosporaceae</taxon>
        <taxon>Allocatelliglobosispora</taxon>
    </lineage>
</organism>
<gene>
    <name evidence="2" type="ORF">F4553_000494</name>
</gene>
<evidence type="ECO:0000313" key="2">
    <source>
        <dbReference type="EMBL" id="MBB5867115.1"/>
    </source>
</evidence>
<feature type="region of interest" description="Disordered" evidence="1">
    <location>
        <begin position="1"/>
        <end position="24"/>
    </location>
</feature>
<reference evidence="2 3" key="1">
    <citation type="submission" date="2020-08" db="EMBL/GenBank/DDBJ databases">
        <title>Sequencing the genomes of 1000 actinobacteria strains.</title>
        <authorList>
            <person name="Klenk H.-P."/>
        </authorList>
    </citation>
    <scope>NUCLEOTIDE SEQUENCE [LARGE SCALE GENOMIC DNA]</scope>
    <source>
        <strain evidence="2 3">DSM 45362</strain>
    </source>
</reference>
<dbReference type="AlphaFoldDB" id="A0A841BHL4"/>
<dbReference type="RefSeq" id="WP_184831482.1">
    <property type="nucleotide sequence ID" value="NZ_JACHMN010000001.1"/>
</dbReference>
<accession>A0A841BHL4</accession>
<evidence type="ECO:0000313" key="3">
    <source>
        <dbReference type="Proteomes" id="UP000587527"/>
    </source>
</evidence>